<evidence type="ECO:0000313" key="3">
    <source>
        <dbReference type="Proteomes" id="UP000887565"/>
    </source>
</evidence>
<dbReference type="InterPro" id="IPR011019">
    <property type="entry name" value="KIND_dom"/>
</dbReference>
<reference evidence="4" key="1">
    <citation type="submission" date="2022-11" db="UniProtKB">
        <authorList>
            <consortium name="WormBaseParasite"/>
        </authorList>
    </citation>
    <scope>IDENTIFICATION</scope>
</reference>
<protein>
    <submittedName>
        <fullName evidence="4">KIND domain-containing protein</fullName>
    </submittedName>
</protein>
<name>A0A915KL32_ROMCU</name>
<dbReference type="Proteomes" id="UP000887565">
    <property type="component" value="Unplaced"/>
</dbReference>
<evidence type="ECO:0000313" key="4">
    <source>
        <dbReference type="WBParaSite" id="nRc.2.0.1.t39475-RA"/>
    </source>
</evidence>
<accession>A0A915KL32</accession>
<evidence type="ECO:0000259" key="2">
    <source>
        <dbReference type="SMART" id="SM00750"/>
    </source>
</evidence>
<feature type="domain" description="KIND" evidence="2">
    <location>
        <begin position="6"/>
        <end position="201"/>
    </location>
</feature>
<keyword evidence="3" id="KW-1185">Reference proteome</keyword>
<sequence>MTTAPVTLTEVLQLRENGGLINDEILAVLKLGSQSLSTLIESAKISSVQNMGFSMDSVYFLSEGSVLLKPLPFEILNETFIPPECLLDEKPEKLTSRNLDKMYIFSFGAVLIFALEYGNKGVVMSTPEVYSLLNLMTIRDPTVRLNLEKVAQMTERLVQANKVDTTRVIQKLFDSIVENGGEFDHAVQHKLDKIELSTDEKIASNVEESSSSDEINHLPDIIARLENSSDSRESPFTDQIKDVFDGDKDYLINAQEFPVKILRYSDNNAVTNSQTLCLPPMPKAPICDIIVEKFVVEMIESIPIDGTFNFENITSNEHRESSSEDKEIAYGILNHDNLPENIRIESNSLQRKEISSLDLSNVAELIGIPSTVVSHLDYSLAEESDDNDEDNASFNGRTGVKIIVPYFETYSPVTINSLEKNDGDFLDENVSYPETNYLIDEKHDSSAKPPFEISVSNKHLDMPENDKLSVNVVDGSVILPFDTDFDTYLNNKNDAFAADFTENRTTNETRSTKSAGILQKLMPMSPDDFFQLKSHGELVLFMLAEKKCQKRKAEVFAQFATGARLPS</sequence>
<evidence type="ECO:0000256" key="1">
    <source>
        <dbReference type="ARBA" id="ARBA00022737"/>
    </source>
</evidence>
<dbReference type="WBParaSite" id="nRc.2.0.1.t39475-RA">
    <property type="protein sequence ID" value="nRc.2.0.1.t39475-RA"/>
    <property type="gene ID" value="nRc.2.0.1.g39475"/>
</dbReference>
<proteinExistence type="predicted"/>
<dbReference type="AlphaFoldDB" id="A0A915KL32"/>
<dbReference type="Gene3D" id="1.10.510.10">
    <property type="entry name" value="Transferase(Phosphotransferase) domain 1"/>
    <property type="match status" value="1"/>
</dbReference>
<dbReference type="SMART" id="SM00750">
    <property type="entry name" value="KIND"/>
    <property type="match status" value="1"/>
</dbReference>
<organism evidence="3 4">
    <name type="scientific">Romanomermis culicivorax</name>
    <name type="common">Nematode worm</name>
    <dbReference type="NCBI Taxonomy" id="13658"/>
    <lineage>
        <taxon>Eukaryota</taxon>
        <taxon>Metazoa</taxon>
        <taxon>Ecdysozoa</taxon>
        <taxon>Nematoda</taxon>
        <taxon>Enoplea</taxon>
        <taxon>Dorylaimia</taxon>
        <taxon>Mermithida</taxon>
        <taxon>Mermithoidea</taxon>
        <taxon>Mermithidae</taxon>
        <taxon>Romanomermis</taxon>
    </lineage>
</organism>
<keyword evidence="1" id="KW-0677">Repeat</keyword>